<dbReference type="Proteomes" id="UP000316092">
    <property type="component" value="Unassembled WGS sequence"/>
</dbReference>
<comment type="caution">
    <text evidence="1">The sequence shown here is derived from an EMBL/GenBank/DDBJ whole genome shotgun (WGS) entry which is preliminary data.</text>
</comment>
<dbReference type="RefSeq" id="WP_143721502.1">
    <property type="nucleotide sequence ID" value="NZ_VKDB01000019.1"/>
</dbReference>
<keyword evidence="2" id="KW-1185">Reference proteome</keyword>
<gene>
    <name evidence="1" type="ORF">FNU79_14390</name>
</gene>
<evidence type="ECO:0000313" key="2">
    <source>
        <dbReference type="Proteomes" id="UP000316092"/>
    </source>
</evidence>
<protein>
    <submittedName>
        <fullName evidence="1">Uncharacterized protein</fullName>
    </submittedName>
</protein>
<sequence>MRLFEGLIGCIKIGKRKGSGGKLLRLMVGNRELKFGSQLGQISGATDPLSLSMLPELLAKLRAAGL</sequence>
<accession>A0A553UPE0</accession>
<dbReference type="EMBL" id="VKDB01000019">
    <property type="protein sequence ID" value="TSA82077.1"/>
    <property type="molecule type" value="Genomic_DNA"/>
</dbReference>
<proteinExistence type="predicted"/>
<organism evidence="1 2">
    <name type="scientific">Deinococcus detaillensis</name>
    <dbReference type="NCBI Taxonomy" id="2592048"/>
    <lineage>
        <taxon>Bacteria</taxon>
        <taxon>Thermotogati</taxon>
        <taxon>Deinococcota</taxon>
        <taxon>Deinococci</taxon>
        <taxon>Deinococcales</taxon>
        <taxon>Deinococcaceae</taxon>
        <taxon>Deinococcus</taxon>
    </lineage>
</organism>
<name>A0A553UPE0_9DEIO</name>
<dbReference type="AlphaFoldDB" id="A0A553UPE0"/>
<evidence type="ECO:0000313" key="1">
    <source>
        <dbReference type="EMBL" id="TSA82077.1"/>
    </source>
</evidence>
<reference evidence="1 2" key="1">
    <citation type="submission" date="2019-07" db="EMBL/GenBank/DDBJ databases">
        <title>Deinococcus detaillus sp. nov., isolated from humus soil in Antarctica.</title>
        <authorList>
            <person name="Zhang K."/>
        </authorList>
    </citation>
    <scope>NUCLEOTIDE SEQUENCE [LARGE SCALE GENOMIC DNA]</scope>
    <source>
        <strain evidence="1 2">H1</strain>
    </source>
</reference>